<dbReference type="OrthoDB" id="9803828at2"/>
<dbReference type="PANTHER" id="PTHR48081">
    <property type="entry name" value="AB HYDROLASE SUPERFAMILY PROTEIN C4A8.06C"/>
    <property type="match status" value="1"/>
</dbReference>
<dbReference type="InterPro" id="IPR013094">
    <property type="entry name" value="AB_hydrolase_3"/>
</dbReference>
<evidence type="ECO:0000313" key="4">
    <source>
        <dbReference type="Proteomes" id="UP000059574"/>
    </source>
</evidence>
<evidence type="ECO:0000313" key="3">
    <source>
        <dbReference type="EMBL" id="ALO68667.1"/>
    </source>
</evidence>
<accession>A0A0S2M569</accession>
<dbReference type="InterPro" id="IPR029058">
    <property type="entry name" value="AB_hydrolase_fold"/>
</dbReference>
<dbReference type="AlphaFoldDB" id="A0A0S2M569"/>
<reference evidence="4" key="1">
    <citation type="submission" date="2015-11" db="EMBL/GenBank/DDBJ databases">
        <authorList>
            <person name="Kumar R."/>
            <person name="Singh D."/>
            <person name="Swarnkar M.K."/>
            <person name="Singh A.K."/>
            <person name="Kumar S."/>
        </authorList>
    </citation>
    <scope>NUCLEOTIDE SEQUENCE [LARGE SCALE GENOMIC DNA]</scope>
    <source>
        <strain evidence="4">ERGS4:06</strain>
    </source>
</reference>
<dbReference type="InterPro" id="IPR050300">
    <property type="entry name" value="GDXG_lipolytic_enzyme"/>
</dbReference>
<name>A0A0S2M569_9MICC</name>
<evidence type="ECO:0000259" key="2">
    <source>
        <dbReference type="Pfam" id="PF07859"/>
    </source>
</evidence>
<evidence type="ECO:0000256" key="1">
    <source>
        <dbReference type="ARBA" id="ARBA00022801"/>
    </source>
</evidence>
<proteinExistence type="predicted"/>
<dbReference type="GO" id="GO:0016787">
    <property type="term" value="F:hydrolase activity"/>
    <property type="evidence" value="ECO:0007669"/>
    <property type="project" value="UniProtKB-KW"/>
</dbReference>
<dbReference type="PANTHER" id="PTHR48081:SF8">
    <property type="entry name" value="ALPHA_BETA HYDROLASE FOLD-3 DOMAIN-CONTAINING PROTEIN-RELATED"/>
    <property type="match status" value="1"/>
</dbReference>
<dbReference type="Gene3D" id="3.40.50.1820">
    <property type="entry name" value="alpha/beta hydrolase"/>
    <property type="match status" value="1"/>
</dbReference>
<dbReference type="EMBL" id="CP013200">
    <property type="protein sequence ID" value="ALO68667.1"/>
    <property type="molecule type" value="Genomic_DNA"/>
</dbReference>
<dbReference type="Proteomes" id="UP000059574">
    <property type="component" value="Chromosome"/>
</dbReference>
<sequence>MRGAIRAVAALPEGVQRLIAGKPIEIDGQRLFTEVQMALRLLNALPESEDLSLSQAREQTEDAALLLGLNTPVGQVLNIAIPTRAGSVGARVYVNDPAVPVEAAVVYFHGGGWVVGGLDSTDSVCRYIAAEVNVAVISVDYRLAPEHRFPAGLEDAIDAYRWVRAQQQWGDVVAVAGDSAGGTLSAAVCAETLDEGAPDYQLLFYPATDLSRKHRSYELFGEGFFLTDTKMDWYRERYLSDPTQATDPRVSPLLAELAGHPPAHVVVAGFDVLRDEGLAYADKLEAAGTPVTRQIASGHIHAFVNVIGVGKTGRRELGLAVESLRAGIAAIRRSRVDP</sequence>
<organism evidence="3 4">
    <name type="scientific">Arthrobacter alpinus</name>
    <dbReference type="NCBI Taxonomy" id="656366"/>
    <lineage>
        <taxon>Bacteria</taxon>
        <taxon>Bacillati</taxon>
        <taxon>Actinomycetota</taxon>
        <taxon>Actinomycetes</taxon>
        <taxon>Micrococcales</taxon>
        <taxon>Micrococcaceae</taxon>
        <taxon>Arthrobacter</taxon>
    </lineage>
</organism>
<protein>
    <submittedName>
        <fullName evidence="3">Alpha/beta hydrolase</fullName>
    </submittedName>
</protein>
<reference evidence="3 4" key="2">
    <citation type="journal article" date="2016" name="J. Biotechnol.">
        <title>Complete genome sequence of Arthrobacter alpinus ERGS4:06, a yellow pigmented bacterium tolerant to cold and radiations isolated from Sikkim Himalaya.</title>
        <authorList>
            <person name="Kumar R."/>
            <person name="Singh D."/>
            <person name="Swarnkar M.K."/>
            <person name="Singh A.K."/>
            <person name="Kumar S."/>
        </authorList>
    </citation>
    <scope>NUCLEOTIDE SEQUENCE [LARGE SCALE GENOMIC DNA]</scope>
    <source>
        <strain evidence="3 4">ERGS4:06</strain>
    </source>
</reference>
<dbReference type="Pfam" id="PF07859">
    <property type="entry name" value="Abhydrolase_3"/>
    <property type="match status" value="1"/>
</dbReference>
<keyword evidence="1 3" id="KW-0378">Hydrolase</keyword>
<feature type="domain" description="Alpha/beta hydrolase fold-3" evidence="2">
    <location>
        <begin position="105"/>
        <end position="304"/>
    </location>
</feature>
<dbReference type="SUPFAM" id="SSF53474">
    <property type="entry name" value="alpha/beta-Hydrolases"/>
    <property type="match status" value="1"/>
</dbReference>
<gene>
    <name evidence="3" type="ORF">AS189_17845</name>
</gene>